<dbReference type="GO" id="GO:0019158">
    <property type="term" value="F:mannokinase activity"/>
    <property type="evidence" value="ECO:0007669"/>
    <property type="project" value="RHEA"/>
</dbReference>
<dbReference type="PANTHER" id="PTHR19443">
    <property type="entry name" value="HEXOKINASE"/>
    <property type="match status" value="1"/>
</dbReference>
<comment type="catalytic activity">
    <reaction evidence="12">
        <text>D-mannose + ATP = D-mannose 6-phosphate + ADP + H(+)</text>
        <dbReference type="Rhea" id="RHEA:11028"/>
        <dbReference type="ChEBI" id="CHEBI:4208"/>
        <dbReference type="ChEBI" id="CHEBI:15378"/>
        <dbReference type="ChEBI" id="CHEBI:30616"/>
        <dbReference type="ChEBI" id="CHEBI:58735"/>
        <dbReference type="ChEBI" id="CHEBI:456216"/>
        <dbReference type="EC" id="2.7.1.1"/>
    </reaction>
    <physiologicalReaction direction="left-to-right" evidence="12">
        <dbReference type="Rhea" id="RHEA:11029"/>
    </physiologicalReaction>
</comment>
<name>A0A1I8EIW5_WUCBA</name>
<evidence type="ECO:0000256" key="1">
    <source>
        <dbReference type="ARBA" id="ARBA00004888"/>
    </source>
</evidence>
<evidence type="ECO:0000256" key="7">
    <source>
        <dbReference type="ARBA" id="ARBA00022840"/>
    </source>
</evidence>
<comment type="pathway">
    <text evidence="1">Carbohydrate degradation; glycolysis; D-glyceraldehyde 3-phosphate and glycerone phosphate from D-glucose: step 1/4.</text>
</comment>
<evidence type="ECO:0000256" key="6">
    <source>
        <dbReference type="ARBA" id="ARBA00022777"/>
    </source>
</evidence>
<evidence type="ECO:0000256" key="8">
    <source>
        <dbReference type="ARBA" id="ARBA00023152"/>
    </source>
</evidence>
<evidence type="ECO:0000259" key="15">
    <source>
        <dbReference type="Pfam" id="PF00349"/>
    </source>
</evidence>
<evidence type="ECO:0000256" key="12">
    <source>
        <dbReference type="ARBA" id="ARBA00050361"/>
    </source>
</evidence>
<dbReference type="SUPFAM" id="SSF53067">
    <property type="entry name" value="Actin-like ATPase domain"/>
    <property type="match status" value="2"/>
</dbReference>
<dbReference type="WBParaSite" id="maker-PairedContig_2091-snap-gene-8.14-mRNA-1">
    <property type="protein sequence ID" value="maker-PairedContig_2091-snap-gene-8.14-mRNA-1"/>
    <property type="gene ID" value="maker-PairedContig_2091-snap-gene-8.14"/>
</dbReference>
<comment type="similarity">
    <text evidence="3 14">Belongs to the hexokinase family.</text>
</comment>
<feature type="domain" description="Hexokinase C-terminal" evidence="16">
    <location>
        <begin position="284"/>
        <end position="525"/>
    </location>
</feature>
<comment type="function">
    <text evidence="13">Catalyzes the phosphorylation of various hexoses to hexose 6-phosphate.</text>
</comment>
<dbReference type="EC" id="2.7.1.-" evidence="14"/>
<dbReference type="GO" id="GO:0005739">
    <property type="term" value="C:mitochondrion"/>
    <property type="evidence" value="ECO:0007669"/>
    <property type="project" value="TreeGrafter"/>
</dbReference>
<evidence type="ECO:0000256" key="2">
    <source>
        <dbReference type="ARBA" id="ARBA00005028"/>
    </source>
</evidence>
<dbReference type="Pfam" id="PF03727">
    <property type="entry name" value="Hexokinase_2"/>
    <property type="match status" value="1"/>
</dbReference>
<keyword evidence="5 14" id="KW-0547">Nucleotide-binding</keyword>
<comment type="pathway">
    <text evidence="2">Carbohydrate metabolism; hexose metabolism.</text>
</comment>
<dbReference type="Gene3D" id="3.40.367.20">
    <property type="match status" value="1"/>
</dbReference>
<dbReference type="FunFam" id="3.40.367.20:FF:000005">
    <property type="entry name" value="Phosphotransferase"/>
    <property type="match status" value="1"/>
</dbReference>
<dbReference type="GO" id="GO:0008865">
    <property type="term" value="F:fructokinase activity"/>
    <property type="evidence" value="ECO:0007669"/>
    <property type="project" value="TreeGrafter"/>
</dbReference>
<evidence type="ECO:0000256" key="5">
    <source>
        <dbReference type="ARBA" id="ARBA00022741"/>
    </source>
</evidence>
<reference evidence="17" key="1">
    <citation type="submission" date="2016-11" db="UniProtKB">
        <authorList>
            <consortium name="WormBaseParasite"/>
        </authorList>
    </citation>
    <scope>IDENTIFICATION</scope>
    <source>
        <strain evidence="17">pt0022</strain>
    </source>
</reference>
<dbReference type="PROSITE" id="PS51748">
    <property type="entry name" value="HEXOKINASE_2"/>
    <property type="match status" value="1"/>
</dbReference>
<evidence type="ECO:0000256" key="14">
    <source>
        <dbReference type="RuleBase" id="RU362007"/>
    </source>
</evidence>
<dbReference type="GO" id="GO:0004340">
    <property type="term" value="F:glucokinase activity"/>
    <property type="evidence" value="ECO:0007669"/>
    <property type="project" value="TreeGrafter"/>
</dbReference>
<evidence type="ECO:0000256" key="4">
    <source>
        <dbReference type="ARBA" id="ARBA00022679"/>
    </source>
</evidence>
<accession>A0A1I8EIW5</accession>
<comment type="catalytic activity">
    <reaction evidence="9">
        <text>a D-hexose + ATP = a D-hexose 6-phosphate + ADP + H(+)</text>
        <dbReference type="Rhea" id="RHEA:22740"/>
        <dbReference type="ChEBI" id="CHEBI:4194"/>
        <dbReference type="ChEBI" id="CHEBI:15378"/>
        <dbReference type="ChEBI" id="CHEBI:30616"/>
        <dbReference type="ChEBI" id="CHEBI:229467"/>
        <dbReference type="ChEBI" id="CHEBI:456216"/>
        <dbReference type="EC" id="2.7.1.1"/>
    </reaction>
    <physiologicalReaction direction="left-to-right" evidence="9">
        <dbReference type="Rhea" id="RHEA:22741"/>
    </physiologicalReaction>
</comment>
<dbReference type="InterPro" id="IPR022673">
    <property type="entry name" value="Hexokinase_C"/>
</dbReference>
<dbReference type="InterPro" id="IPR019807">
    <property type="entry name" value="Hexokinase_BS"/>
</dbReference>
<keyword evidence="8 14" id="KW-0324">Glycolysis</keyword>
<dbReference type="InterPro" id="IPR022672">
    <property type="entry name" value="Hexokinase_N"/>
</dbReference>
<dbReference type="FunFam" id="3.30.420.40:FF:000095">
    <property type="entry name" value="Phosphotransferase"/>
    <property type="match status" value="1"/>
</dbReference>
<keyword evidence="4 14" id="KW-0808">Transferase</keyword>
<dbReference type="GO" id="GO:0001678">
    <property type="term" value="P:intracellular glucose homeostasis"/>
    <property type="evidence" value="ECO:0007669"/>
    <property type="project" value="InterPro"/>
</dbReference>
<feature type="domain" description="Hexokinase N-terminal" evidence="15">
    <location>
        <begin position="83"/>
        <end position="278"/>
    </location>
</feature>
<dbReference type="PROSITE" id="PS00378">
    <property type="entry name" value="HEXOKINASE_1"/>
    <property type="match status" value="1"/>
</dbReference>
<evidence type="ECO:0000256" key="10">
    <source>
        <dbReference type="ARBA" id="ARBA00047905"/>
    </source>
</evidence>
<dbReference type="Pfam" id="PF00349">
    <property type="entry name" value="Hexokinase_1"/>
    <property type="match status" value="1"/>
</dbReference>
<keyword evidence="6 14" id="KW-0418">Kinase</keyword>
<evidence type="ECO:0000256" key="3">
    <source>
        <dbReference type="ARBA" id="ARBA00009225"/>
    </source>
</evidence>
<dbReference type="GO" id="GO:0005829">
    <property type="term" value="C:cytosol"/>
    <property type="evidence" value="ECO:0007669"/>
    <property type="project" value="TreeGrafter"/>
</dbReference>
<dbReference type="PRINTS" id="PR00475">
    <property type="entry name" value="HEXOKINASE"/>
</dbReference>
<comment type="catalytic activity">
    <reaction evidence="11">
        <text>D-glucose + ATP = D-glucose 6-phosphate + ADP + H(+)</text>
        <dbReference type="Rhea" id="RHEA:17825"/>
        <dbReference type="ChEBI" id="CHEBI:4167"/>
        <dbReference type="ChEBI" id="CHEBI:15378"/>
        <dbReference type="ChEBI" id="CHEBI:30616"/>
        <dbReference type="ChEBI" id="CHEBI:61548"/>
        <dbReference type="ChEBI" id="CHEBI:456216"/>
        <dbReference type="EC" id="2.7.1.1"/>
    </reaction>
    <physiologicalReaction direction="left-to-right" evidence="11">
        <dbReference type="Rhea" id="RHEA:17826"/>
    </physiologicalReaction>
</comment>
<keyword evidence="7 14" id="KW-0067">ATP-binding</keyword>
<evidence type="ECO:0000256" key="9">
    <source>
        <dbReference type="ARBA" id="ARBA00044613"/>
    </source>
</evidence>
<evidence type="ECO:0000256" key="11">
    <source>
        <dbReference type="ARBA" id="ARBA00048160"/>
    </source>
</evidence>
<dbReference type="UniPathway" id="UPA00109">
    <property type="reaction ID" value="UER00180"/>
</dbReference>
<organism evidence="17">
    <name type="scientific">Wuchereria bancrofti</name>
    <dbReference type="NCBI Taxonomy" id="6293"/>
    <lineage>
        <taxon>Eukaryota</taxon>
        <taxon>Metazoa</taxon>
        <taxon>Ecdysozoa</taxon>
        <taxon>Nematoda</taxon>
        <taxon>Chromadorea</taxon>
        <taxon>Rhabditida</taxon>
        <taxon>Spirurina</taxon>
        <taxon>Spiruromorpha</taxon>
        <taxon>Filarioidea</taxon>
        <taxon>Onchocercidae</taxon>
        <taxon>Wuchereria</taxon>
    </lineage>
</organism>
<evidence type="ECO:0000313" key="17">
    <source>
        <dbReference type="WBParaSite" id="maker-PairedContig_2091-snap-gene-8.14-mRNA-1"/>
    </source>
</evidence>
<dbReference type="GO" id="GO:0006096">
    <property type="term" value="P:glycolytic process"/>
    <property type="evidence" value="ECO:0007669"/>
    <property type="project" value="UniProtKB-UniPathway"/>
</dbReference>
<dbReference type="UniPathway" id="UPA00242"/>
<dbReference type="PANTHER" id="PTHR19443:SF16">
    <property type="entry name" value="HEXOKINASE TYPE 1-RELATED"/>
    <property type="match status" value="1"/>
</dbReference>
<comment type="catalytic activity">
    <reaction evidence="10">
        <text>D-fructose + ATP = D-fructose 6-phosphate + ADP + H(+)</text>
        <dbReference type="Rhea" id="RHEA:16125"/>
        <dbReference type="ChEBI" id="CHEBI:15378"/>
        <dbReference type="ChEBI" id="CHEBI:30616"/>
        <dbReference type="ChEBI" id="CHEBI:37721"/>
        <dbReference type="ChEBI" id="CHEBI:61527"/>
        <dbReference type="ChEBI" id="CHEBI:456216"/>
        <dbReference type="EC" id="2.7.1.1"/>
    </reaction>
    <physiologicalReaction direction="left-to-right" evidence="10">
        <dbReference type="Rhea" id="RHEA:16126"/>
    </physiologicalReaction>
</comment>
<dbReference type="GO" id="GO:0005536">
    <property type="term" value="F:D-glucose binding"/>
    <property type="evidence" value="ECO:0007669"/>
    <property type="project" value="InterPro"/>
</dbReference>
<sequence length="540" mass="60549">KSTIWQQENLRLTEEILEKFRLQIVSEICQCVEVLILDILKSMLLELASSFANRFATKGYGIFESGDERLPINDRDLENRHKIDEICRSLMLNDDDLQRVMNELLKAMEKGLNRKTAPQAAVKMLPSFVRAVPNGTEIGNFLALDLGGTNFRVLLIKLNKRNADMAGTIFRVPESIMRGTGEGLFDHIAECMARFMEEKDIKQTGKLPLGFTFSFPCRQEGLTCAKLINWTKGFSASNVEDKDVVTLLREACQRRKDIDIDVVAVLNDTVGTLMACAFKENTCQIGVIVGTGSNACYMEKIANCDKIKDLHLEEDGMPDEMIINTEWGAFGDDGALEFVRTCFDREVDEKTINPGKQLFEKMISGMYMGEIVRVILARLARQNLLFNGDYEAISKPHSFPTKYVSEVEKEILEDEERNFAKTMQILEEIGTEQVSVADCINVAYVCSLVSTRAAYLCAAGIATLLNRMQKPYVTVGVDGSVYRFHPTFPHLLDEKIKQLVDKNLKYQLMLSEDGSGRGAALVAAVATRIRNKSCSQTSTN</sequence>
<protein>
    <recommendedName>
        <fullName evidence="14">Phosphotransferase</fullName>
        <ecNumber evidence="14">2.7.1.-</ecNumber>
    </recommendedName>
</protein>
<dbReference type="GO" id="GO:0006006">
    <property type="term" value="P:glucose metabolic process"/>
    <property type="evidence" value="ECO:0007669"/>
    <property type="project" value="TreeGrafter"/>
</dbReference>
<dbReference type="Gene3D" id="3.30.420.40">
    <property type="match status" value="1"/>
</dbReference>
<proteinExistence type="inferred from homology"/>
<evidence type="ECO:0000256" key="13">
    <source>
        <dbReference type="ARBA" id="ARBA00059457"/>
    </source>
</evidence>
<dbReference type="CDD" id="cd24019">
    <property type="entry name" value="ASKHA_NBD_HK_meta"/>
    <property type="match status" value="1"/>
</dbReference>
<dbReference type="GO" id="GO:0005524">
    <property type="term" value="F:ATP binding"/>
    <property type="evidence" value="ECO:0007669"/>
    <property type="project" value="UniProtKB-UniRule"/>
</dbReference>
<dbReference type="InterPro" id="IPR043129">
    <property type="entry name" value="ATPase_NBD"/>
</dbReference>
<dbReference type="STRING" id="6293.A0A1I8EIW5"/>
<evidence type="ECO:0000259" key="16">
    <source>
        <dbReference type="Pfam" id="PF03727"/>
    </source>
</evidence>
<dbReference type="AlphaFoldDB" id="A0A1I8EIW5"/>
<dbReference type="InterPro" id="IPR001312">
    <property type="entry name" value="Hexokinase"/>
</dbReference>